<evidence type="ECO:0000313" key="2">
    <source>
        <dbReference type="Proteomes" id="UP001319921"/>
    </source>
</evidence>
<name>A0AAQ4CVN4_9CREN</name>
<sequence>MAYTISKLKYFTSFRKRVVGVGSTASLTLALRFVERRTNFVILRLVWLI</sequence>
<dbReference type="KEGG" id="scas:SACC_28820"/>
<proteinExistence type="predicted"/>
<accession>A0AAQ4CVN4</accession>
<evidence type="ECO:0000313" key="1">
    <source>
        <dbReference type="EMBL" id="BDB99865.1"/>
    </source>
</evidence>
<dbReference type="GeneID" id="68867609"/>
<organism evidence="1 2">
    <name type="scientific">Saccharolobus caldissimus</name>
    <dbReference type="NCBI Taxonomy" id="1702097"/>
    <lineage>
        <taxon>Archaea</taxon>
        <taxon>Thermoproteota</taxon>
        <taxon>Thermoprotei</taxon>
        <taxon>Sulfolobales</taxon>
        <taxon>Sulfolobaceae</taxon>
        <taxon>Saccharolobus</taxon>
    </lineage>
</organism>
<keyword evidence="2" id="KW-1185">Reference proteome</keyword>
<gene>
    <name evidence="1" type="ORF">SACC_28820</name>
</gene>
<reference evidence="1 2" key="1">
    <citation type="journal article" date="2022" name="Microbiol. Resour. Announc.">
        <title>Complete Genome Sequence of the Hyperthermophilic and Acidophilic Archaeon Saccharolobus caldissimus Strain HS-3T.</title>
        <authorList>
            <person name="Sakai H.D."/>
            <person name="Kurosawa N."/>
        </authorList>
    </citation>
    <scope>NUCLEOTIDE SEQUENCE [LARGE SCALE GENOMIC DNA]</scope>
    <source>
        <strain evidence="1 2">JCM32116</strain>
    </source>
</reference>
<dbReference type="EMBL" id="AP025226">
    <property type="protein sequence ID" value="BDB99865.1"/>
    <property type="molecule type" value="Genomic_DNA"/>
</dbReference>
<dbReference type="AlphaFoldDB" id="A0AAQ4CVN4"/>
<dbReference type="Proteomes" id="UP001319921">
    <property type="component" value="Chromosome"/>
</dbReference>
<dbReference type="RefSeq" id="WP_229570390.1">
    <property type="nucleotide sequence ID" value="NZ_AP025226.1"/>
</dbReference>
<protein>
    <submittedName>
        <fullName evidence="1">Uncharacterized protein</fullName>
    </submittedName>
</protein>